<dbReference type="PRINTS" id="PR00133">
    <property type="entry name" value="GLHYDRLASE3"/>
</dbReference>
<sequence>MTPRTRVTYRLRPRTTAAAAVAAAALTVATAPVLAFPASAAPGDATLTASSPIVTTPDGGTATVTIRLEIEGGGALTEPVTGQWATGAGSATAGDDYQPAGGTFTFAAGTVSGATQELTVPTTTSAGGETAETISIDLATDDAGVGTRPTVVIDAHDLPYLDAALPVDQRVEDLLSRMSLAAKVGQMTQAERANVDDSPAQIADLMLGSLLSGGGSAPEENTPEAWADMVDGYQLWTRLTPLQIPLIYGVDSVHGHSNVVGATVFPHNIGLGATRNPALVQETAHVTAEETRATGIPWTFAPCLCVARDTRWGRTYESYGEDPSLVIEMETSITGFQGEDISALDDPDRVLATAKHIGGDGDTEYGSGDDLGSGPSTYPIDQGITVTSREALERIDHAPFIPAVQQYHVGSVMPSYSSIDYTEDGLGNPIKAHADASILQEFLKDEVGFDGFVISDYHGIDQIPGERASDVRTWVNAGGDMAMEPDDFAAFELTLIDEVEAGRVSQDRIDDAVRRILTKKFQLGLFEQPFADRTNLDQIGSAEHRAVARQAAAESQVLLKNENDVLPLADDAPLYVAGRNADDLGNQMGGWTITWQGQSGRHTEGTTILEGIQEVAPAAEVTFSADASAPIDPASTGVVVVGETPYSEGFGDVGGPLWAYDPVDEGMPREPKTMELKEQDRQVIERVCAAVAECVVLVVSGRPLVLSDQLGDIDALVASWLPGSEGAGVADVLFGRTPFTGQLSQSWPRTVEQGELNVGDSSYDPLYPFGWGLTAQATSSPLSEAQTRELVETLTGAHPERLTGPLAALQHGRGLDADDPRVRELVGALRQVVQALVADPVTGVPARAADRIARSDVALLQGDVAGAVRLLIEALR</sequence>
<reference evidence="11 12" key="1">
    <citation type="submission" date="2019-07" db="EMBL/GenBank/DDBJ databases">
        <title>Genomic Encyclopedia of Archaeal and Bacterial Type Strains, Phase II (KMG-II): from individual species to whole genera.</title>
        <authorList>
            <person name="Goeker M."/>
        </authorList>
    </citation>
    <scope>NUCLEOTIDE SEQUENCE [LARGE SCALE GENOMIC DNA]</scope>
    <source>
        <strain evidence="11 12">DSM 46842</strain>
    </source>
</reference>
<dbReference type="PANTHER" id="PTHR30620">
    <property type="entry name" value="PERIPLASMIC BETA-GLUCOSIDASE-RELATED"/>
    <property type="match status" value="1"/>
</dbReference>
<comment type="catalytic activity">
    <reaction evidence="1">
        <text>Hydrolysis of terminal, non-reducing beta-D-glucosyl residues with release of beta-D-glucose.</text>
        <dbReference type="EC" id="3.2.1.21"/>
    </reaction>
</comment>
<dbReference type="RefSeq" id="WP_166532094.1">
    <property type="nucleotide sequence ID" value="NZ_VNHW01000003.1"/>
</dbReference>
<dbReference type="GO" id="GO:0008422">
    <property type="term" value="F:beta-glucosidase activity"/>
    <property type="evidence" value="ECO:0007669"/>
    <property type="project" value="UniProtKB-EC"/>
</dbReference>
<dbReference type="EC" id="3.2.1.21" evidence="3"/>
<dbReference type="Gene3D" id="3.40.50.1700">
    <property type="entry name" value="Glycoside hydrolase family 3 C-terminal domain"/>
    <property type="match status" value="1"/>
</dbReference>
<evidence type="ECO:0000313" key="11">
    <source>
        <dbReference type="EMBL" id="TYP88857.1"/>
    </source>
</evidence>
<proteinExistence type="inferred from homology"/>
<evidence type="ECO:0000313" key="12">
    <source>
        <dbReference type="Proteomes" id="UP000322499"/>
    </source>
</evidence>
<evidence type="ECO:0000256" key="7">
    <source>
        <dbReference type="SAM" id="MobiDB-lite"/>
    </source>
</evidence>
<evidence type="ECO:0000256" key="5">
    <source>
        <dbReference type="ARBA" id="ARBA00022801"/>
    </source>
</evidence>
<evidence type="ECO:0000256" key="4">
    <source>
        <dbReference type="ARBA" id="ARBA00022729"/>
    </source>
</evidence>
<dbReference type="SUPFAM" id="SSF52279">
    <property type="entry name" value="Beta-D-glucan exohydrolase, C-terminal domain"/>
    <property type="match status" value="1"/>
</dbReference>
<dbReference type="Gene3D" id="3.20.20.300">
    <property type="entry name" value="Glycoside hydrolase, family 3, N-terminal domain"/>
    <property type="match status" value="1"/>
</dbReference>
<keyword evidence="6" id="KW-0326">Glycosidase</keyword>
<evidence type="ECO:0000259" key="9">
    <source>
        <dbReference type="Pfam" id="PF00933"/>
    </source>
</evidence>
<feature type="domain" description="Glycoside hydrolase family 3 N-terminal" evidence="9">
    <location>
        <begin position="180"/>
        <end position="518"/>
    </location>
</feature>
<feature type="domain" description="Glycoside hydrolase family 3 C-terminal" evidence="10">
    <location>
        <begin position="557"/>
        <end position="774"/>
    </location>
</feature>
<keyword evidence="4 8" id="KW-0732">Signal</keyword>
<dbReference type="SUPFAM" id="SSF141072">
    <property type="entry name" value="CalX-like"/>
    <property type="match status" value="1"/>
</dbReference>
<dbReference type="Pfam" id="PF01915">
    <property type="entry name" value="Glyco_hydro_3_C"/>
    <property type="match status" value="1"/>
</dbReference>
<keyword evidence="12" id="KW-1185">Reference proteome</keyword>
<dbReference type="InterPro" id="IPR036881">
    <property type="entry name" value="Glyco_hydro_3_C_sf"/>
</dbReference>
<feature type="region of interest" description="Disordered" evidence="7">
    <location>
        <begin position="354"/>
        <end position="380"/>
    </location>
</feature>
<feature type="chain" id="PRO_5024391547" description="beta-glucosidase" evidence="8">
    <location>
        <begin position="41"/>
        <end position="876"/>
    </location>
</feature>
<comment type="similarity">
    <text evidence="2">Belongs to the glycosyl hydrolase 3 family.</text>
</comment>
<dbReference type="Proteomes" id="UP000322499">
    <property type="component" value="Unassembled WGS sequence"/>
</dbReference>
<evidence type="ECO:0000256" key="2">
    <source>
        <dbReference type="ARBA" id="ARBA00005336"/>
    </source>
</evidence>
<protein>
    <recommendedName>
        <fullName evidence="3">beta-glucosidase</fullName>
        <ecNumber evidence="3">3.2.1.21</ecNumber>
    </recommendedName>
</protein>
<dbReference type="PANTHER" id="PTHR30620:SF16">
    <property type="entry name" value="LYSOSOMAL BETA GLUCOSIDASE"/>
    <property type="match status" value="1"/>
</dbReference>
<dbReference type="GO" id="GO:0009251">
    <property type="term" value="P:glucan catabolic process"/>
    <property type="evidence" value="ECO:0007669"/>
    <property type="project" value="TreeGrafter"/>
</dbReference>
<keyword evidence="5" id="KW-0378">Hydrolase</keyword>
<dbReference type="Gene3D" id="2.60.40.2030">
    <property type="match status" value="1"/>
</dbReference>
<dbReference type="InterPro" id="IPR036962">
    <property type="entry name" value="Glyco_hydro_3_N_sf"/>
</dbReference>
<evidence type="ECO:0000256" key="3">
    <source>
        <dbReference type="ARBA" id="ARBA00012744"/>
    </source>
</evidence>
<dbReference type="AlphaFoldDB" id="A0A5S5CYK0"/>
<dbReference type="InterPro" id="IPR051915">
    <property type="entry name" value="Cellulose_Degrad_GH3"/>
</dbReference>
<organism evidence="11 12">
    <name type="scientific">Blastococcus xanthinilyticus</name>
    <dbReference type="NCBI Taxonomy" id="1564164"/>
    <lineage>
        <taxon>Bacteria</taxon>
        <taxon>Bacillati</taxon>
        <taxon>Actinomycetota</taxon>
        <taxon>Actinomycetes</taxon>
        <taxon>Geodermatophilales</taxon>
        <taxon>Geodermatophilaceae</taxon>
        <taxon>Blastococcus</taxon>
    </lineage>
</organism>
<evidence type="ECO:0000256" key="8">
    <source>
        <dbReference type="SAM" id="SignalP"/>
    </source>
</evidence>
<dbReference type="InterPro" id="IPR002772">
    <property type="entry name" value="Glyco_hydro_3_C"/>
</dbReference>
<comment type="caution">
    <text evidence="11">The sequence shown here is derived from an EMBL/GenBank/DDBJ whole genome shotgun (WGS) entry which is preliminary data.</text>
</comment>
<accession>A0A5S5CYK0</accession>
<dbReference type="InterPro" id="IPR017853">
    <property type="entry name" value="GH"/>
</dbReference>
<dbReference type="InterPro" id="IPR038081">
    <property type="entry name" value="CalX-like_sf"/>
</dbReference>
<name>A0A5S5CYK0_9ACTN</name>
<feature type="signal peptide" evidence="8">
    <location>
        <begin position="1"/>
        <end position="40"/>
    </location>
</feature>
<dbReference type="SUPFAM" id="SSF51445">
    <property type="entry name" value="(Trans)glycosidases"/>
    <property type="match status" value="1"/>
</dbReference>
<evidence type="ECO:0000256" key="1">
    <source>
        <dbReference type="ARBA" id="ARBA00000448"/>
    </source>
</evidence>
<gene>
    <name evidence="11" type="ORF">BD833_10312</name>
</gene>
<dbReference type="EMBL" id="VNHW01000003">
    <property type="protein sequence ID" value="TYP88857.1"/>
    <property type="molecule type" value="Genomic_DNA"/>
</dbReference>
<evidence type="ECO:0000256" key="6">
    <source>
        <dbReference type="ARBA" id="ARBA00023295"/>
    </source>
</evidence>
<dbReference type="Pfam" id="PF00933">
    <property type="entry name" value="Glyco_hydro_3"/>
    <property type="match status" value="1"/>
</dbReference>
<evidence type="ECO:0000259" key="10">
    <source>
        <dbReference type="Pfam" id="PF01915"/>
    </source>
</evidence>
<dbReference type="InterPro" id="IPR001764">
    <property type="entry name" value="Glyco_hydro_3_N"/>
</dbReference>